<organism evidence="2 3">
    <name type="scientific">Kineobactrum salinum</name>
    <dbReference type="NCBI Taxonomy" id="2708301"/>
    <lineage>
        <taxon>Bacteria</taxon>
        <taxon>Pseudomonadati</taxon>
        <taxon>Pseudomonadota</taxon>
        <taxon>Gammaproteobacteria</taxon>
        <taxon>Cellvibrionales</taxon>
        <taxon>Halieaceae</taxon>
        <taxon>Kineobactrum</taxon>
    </lineage>
</organism>
<evidence type="ECO:0000313" key="3">
    <source>
        <dbReference type="Proteomes" id="UP000477680"/>
    </source>
</evidence>
<evidence type="ECO:0000313" key="2">
    <source>
        <dbReference type="EMBL" id="QIB66018.1"/>
    </source>
</evidence>
<dbReference type="EMBL" id="CP048711">
    <property type="protein sequence ID" value="QIB66018.1"/>
    <property type="molecule type" value="Genomic_DNA"/>
</dbReference>
<proteinExistence type="predicted"/>
<keyword evidence="3" id="KW-1185">Reference proteome</keyword>
<dbReference type="Proteomes" id="UP000477680">
    <property type="component" value="Chromosome"/>
</dbReference>
<feature type="chain" id="PRO_5025626781" evidence="1">
    <location>
        <begin position="22"/>
        <end position="319"/>
    </location>
</feature>
<keyword evidence="1" id="KW-0732">Signal</keyword>
<dbReference type="AlphaFoldDB" id="A0A6C0U267"/>
<gene>
    <name evidence="2" type="ORF">G3T16_11925</name>
</gene>
<dbReference type="RefSeq" id="WP_163495455.1">
    <property type="nucleotide sequence ID" value="NZ_CP048711.1"/>
</dbReference>
<name>A0A6C0U267_9GAMM</name>
<protein>
    <submittedName>
        <fullName evidence="2">Uncharacterized protein</fullName>
    </submittedName>
</protein>
<feature type="signal peptide" evidence="1">
    <location>
        <begin position="1"/>
        <end position="21"/>
    </location>
</feature>
<evidence type="ECO:0000256" key="1">
    <source>
        <dbReference type="SAM" id="SignalP"/>
    </source>
</evidence>
<dbReference type="KEGG" id="kim:G3T16_11925"/>
<accession>A0A6C0U267</accession>
<sequence>MPARALAVCFVGLLLPLVAAAASSSGQAAVLSRFDRAALALQQASPEARTNFARVALLQLVEIYLAEADLARSEARGQAPDSRLRGWSLAVDRYARQLLLVHEDVAAGVPVSVLAHPAGDIAISAAGRPVIVSHPRQDQQPALEQAILADFCAVEDCQLLLAGQQADREPVPLSAASGARHWTFSEAGPRCSRRGLSVQFAASGELPRQRMLCRQLFAELDALVAELRWQRRHGVRPDWAALSLSAIPNQPRHMLRLNDAGDSLLLSLPLLHGTPGLLTSLQGWLHANSEGAPVPALLLSATELGWEAAGAVYSTSPDP</sequence>
<reference evidence="2 3" key="1">
    <citation type="submission" date="2020-02" db="EMBL/GenBank/DDBJ databases">
        <title>Genome sequencing for Kineobactrum sp. M2.</title>
        <authorList>
            <person name="Park S.-J."/>
        </authorList>
    </citation>
    <scope>NUCLEOTIDE SEQUENCE [LARGE SCALE GENOMIC DNA]</scope>
    <source>
        <strain evidence="2 3">M2</strain>
    </source>
</reference>